<keyword evidence="5" id="KW-0547">Nucleotide-binding</keyword>
<keyword evidence="3" id="KW-1003">Cell membrane</keyword>
<evidence type="ECO:0000256" key="7">
    <source>
        <dbReference type="ARBA" id="ARBA00022989"/>
    </source>
</evidence>
<reference evidence="12" key="1">
    <citation type="submission" date="2018-05" db="EMBL/GenBank/DDBJ databases">
        <authorList>
            <person name="Lanie J.A."/>
            <person name="Ng W.-L."/>
            <person name="Kazmierczak K.M."/>
            <person name="Andrzejewski T.M."/>
            <person name="Davidsen T.M."/>
            <person name="Wayne K.J."/>
            <person name="Tettelin H."/>
            <person name="Glass J.I."/>
            <person name="Rusch D."/>
            <person name="Podicherti R."/>
            <person name="Tsui H.-C.T."/>
            <person name="Winkler M.E."/>
        </authorList>
    </citation>
    <scope>NUCLEOTIDE SEQUENCE</scope>
</reference>
<dbReference type="EMBL" id="UINC01001194">
    <property type="protein sequence ID" value="SUZ73910.1"/>
    <property type="molecule type" value="Genomic_DNA"/>
</dbReference>
<evidence type="ECO:0000256" key="6">
    <source>
        <dbReference type="ARBA" id="ARBA00022840"/>
    </source>
</evidence>
<dbReference type="AlphaFoldDB" id="A0A381Q4A2"/>
<gene>
    <name evidence="12" type="ORF">METZ01_LOCUS26764</name>
</gene>
<dbReference type="FunFam" id="3.40.50.300:FF:000221">
    <property type="entry name" value="Multidrug ABC transporter ATP-binding protein"/>
    <property type="match status" value="1"/>
</dbReference>
<keyword evidence="4 9" id="KW-0812">Transmembrane</keyword>
<dbReference type="InterPro" id="IPR003593">
    <property type="entry name" value="AAA+_ATPase"/>
</dbReference>
<evidence type="ECO:0000256" key="9">
    <source>
        <dbReference type="SAM" id="Phobius"/>
    </source>
</evidence>
<dbReference type="GO" id="GO:0016887">
    <property type="term" value="F:ATP hydrolysis activity"/>
    <property type="evidence" value="ECO:0007669"/>
    <property type="project" value="InterPro"/>
</dbReference>
<keyword evidence="8 9" id="KW-0472">Membrane</keyword>
<dbReference type="Gene3D" id="3.40.50.300">
    <property type="entry name" value="P-loop containing nucleotide triphosphate hydrolases"/>
    <property type="match status" value="1"/>
</dbReference>
<evidence type="ECO:0000256" key="8">
    <source>
        <dbReference type="ARBA" id="ARBA00023136"/>
    </source>
</evidence>
<feature type="domain" description="ABC transporter" evidence="10">
    <location>
        <begin position="359"/>
        <end position="593"/>
    </location>
</feature>
<dbReference type="GO" id="GO:0005886">
    <property type="term" value="C:plasma membrane"/>
    <property type="evidence" value="ECO:0007669"/>
    <property type="project" value="UniProtKB-SubCell"/>
</dbReference>
<protein>
    <recommendedName>
        <fullName evidence="13">ABC transporter ATP-binding protein</fullName>
    </recommendedName>
</protein>
<dbReference type="InterPro" id="IPR039421">
    <property type="entry name" value="Type_1_exporter"/>
</dbReference>
<evidence type="ECO:0000256" key="1">
    <source>
        <dbReference type="ARBA" id="ARBA00004651"/>
    </source>
</evidence>
<evidence type="ECO:0000256" key="5">
    <source>
        <dbReference type="ARBA" id="ARBA00022741"/>
    </source>
</evidence>
<keyword evidence="2" id="KW-0813">Transport</keyword>
<evidence type="ECO:0000256" key="2">
    <source>
        <dbReference type="ARBA" id="ARBA00022448"/>
    </source>
</evidence>
<evidence type="ECO:0000256" key="4">
    <source>
        <dbReference type="ARBA" id="ARBA00022692"/>
    </source>
</evidence>
<dbReference type="SMART" id="SM00382">
    <property type="entry name" value="AAA"/>
    <property type="match status" value="1"/>
</dbReference>
<dbReference type="Gene3D" id="1.20.1560.10">
    <property type="entry name" value="ABC transporter type 1, transmembrane domain"/>
    <property type="match status" value="1"/>
</dbReference>
<dbReference type="PROSITE" id="PS50893">
    <property type="entry name" value="ABC_TRANSPORTER_2"/>
    <property type="match status" value="1"/>
</dbReference>
<accession>A0A381Q4A2</accession>
<organism evidence="12">
    <name type="scientific">marine metagenome</name>
    <dbReference type="NCBI Taxonomy" id="408172"/>
    <lineage>
        <taxon>unclassified sequences</taxon>
        <taxon>metagenomes</taxon>
        <taxon>ecological metagenomes</taxon>
    </lineage>
</organism>
<dbReference type="SUPFAM" id="SSF90123">
    <property type="entry name" value="ABC transporter transmembrane region"/>
    <property type="match status" value="1"/>
</dbReference>
<name>A0A381Q4A2_9ZZZZ</name>
<evidence type="ECO:0000259" key="10">
    <source>
        <dbReference type="PROSITE" id="PS50893"/>
    </source>
</evidence>
<feature type="transmembrane region" description="Helical" evidence="9">
    <location>
        <begin position="266"/>
        <end position="290"/>
    </location>
</feature>
<proteinExistence type="predicted"/>
<dbReference type="InterPro" id="IPR017871">
    <property type="entry name" value="ABC_transporter-like_CS"/>
</dbReference>
<feature type="transmembrane region" description="Helical" evidence="9">
    <location>
        <begin position="154"/>
        <end position="178"/>
    </location>
</feature>
<dbReference type="GO" id="GO:0015421">
    <property type="term" value="F:ABC-type oligopeptide transporter activity"/>
    <property type="evidence" value="ECO:0007669"/>
    <property type="project" value="TreeGrafter"/>
</dbReference>
<dbReference type="Pfam" id="PF00664">
    <property type="entry name" value="ABC_membrane"/>
    <property type="match status" value="1"/>
</dbReference>
<dbReference type="SUPFAM" id="SSF52540">
    <property type="entry name" value="P-loop containing nucleoside triphosphate hydrolases"/>
    <property type="match status" value="1"/>
</dbReference>
<sequence length="611" mass="67755">VNNTVSKTSRNSLWVITQGQRTRYSLALVAMGLASVFAIAAPLVGMYALDVVVYRDFSLGTNVLVSLTRELSGSDSFAWYLWLSAAAGVVLTLLAGVFSFLKSRWAAIASEALAQRLRDELFGHLHRLPAAFFDAADSGDLVQRCTSDVETIRVFLQAHVVEIGRAVLLLFAMLPILFWRDYRLAWLSICLMPLLGVGAFVFFRRIKTLFEITDASEGVLTAVLKENLTGIRVVRAFARHDFERDRFGERNRAFRDNYYRLNKVMAIYWCASDFIATCQIGIVLIAGGVFLVEGSLTVGELFVFISQVSMVIWPIRHLGRVLTDSGKAIVALGRVDHILKSPEESVEPTPATGRGRGAITVTNLDFSYPNGQGILRNMSLSVAPGETVALVGPPGCGKTTFIRVLLRFYPYQRGQIKIDDLEINEIDREWIRAQIGVVLQDPFLYAQTIDSNLRVGRPAAPHEDLLQAAQDASLHESISKFADGYDTMVGERGVTLSGGQRQRVALARALLKDPPILVLDDSLSAVDTDTEHRILTALEQRRGRRTTLIVAHRLTTVRNADRILVMDNGRIVQQGSHQQLAEEQGPYRRLCEIQGALDESIRNDLEGLNRG</sequence>
<evidence type="ECO:0000259" key="11">
    <source>
        <dbReference type="PROSITE" id="PS50929"/>
    </source>
</evidence>
<dbReference type="InterPro" id="IPR036640">
    <property type="entry name" value="ABC1_TM_sf"/>
</dbReference>
<dbReference type="PANTHER" id="PTHR43394:SF1">
    <property type="entry name" value="ATP-BINDING CASSETTE SUB-FAMILY B MEMBER 10, MITOCHONDRIAL"/>
    <property type="match status" value="1"/>
</dbReference>
<comment type="subcellular location">
    <subcellularLocation>
        <location evidence="1">Cell membrane</location>
        <topology evidence="1">Multi-pass membrane protein</topology>
    </subcellularLocation>
</comment>
<dbReference type="InterPro" id="IPR003439">
    <property type="entry name" value="ABC_transporter-like_ATP-bd"/>
</dbReference>
<dbReference type="PROSITE" id="PS50929">
    <property type="entry name" value="ABC_TM1F"/>
    <property type="match status" value="1"/>
</dbReference>
<evidence type="ECO:0000256" key="3">
    <source>
        <dbReference type="ARBA" id="ARBA00022475"/>
    </source>
</evidence>
<evidence type="ECO:0000313" key="12">
    <source>
        <dbReference type="EMBL" id="SUZ73910.1"/>
    </source>
</evidence>
<feature type="transmembrane region" description="Helical" evidence="9">
    <location>
        <begin position="26"/>
        <end position="49"/>
    </location>
</feature>
<feature type="transmembrane region" description="Helical" evidence="9">
    <location>
        <begin position="184"/>
        <end position="203"/>
    </location>
</feature>
<feature type="domain" description="ABC transmembrane type-1" evidence="11">
    <location>
        <begin position="26"/>
        <end position="327"/>
    </location>
</feature>
<dbReference type="InterPro" id="IPR011527">
    <property type="entry name" value="ABC1_TM_dom"/>
</dbReference>
<evidence type="ECO:0008006" key="13">
    <source>
        <dbReference type="Google" id="ProtNLM"/>
    </source>
</evidence>
<keyword evidence="6" id="KW-0067">ATP-binding</keyword>
<feature type="transmembrane region" description="Helical" evidence="9">
    <location>
        <begin position="77"/>
        <end position="101"/>
    </location>
</feature>
<keyword evidence="7 9" id="KW-1133">Transmembrane helix</keyword>
<dbReference type="InterPro" id="IPR027417">
    <property type="entry name" value="P-loop_NTPase"/>
</dbReference>
<dbReference type="GO" id="GO:0005524">
    <property type="term" value="F:ATP binding"/>
    <property type="evidence" value="ECO:0007669"/>
    <property type="project" value="UniProtKB-KW"/>
</dbReference>
<feature type="non-terminal residue" evidence="12">
    <location>
        <position position="1"/>
    </location>
</feature>
<dbReference type="PROSITE" id="PS00211">
    <property type="entry name" value="ABC_TRANSPORTER_1"/>
    <property type="match status" value="1"/>
</dbReference>
<dbReference type="CDD" id="cd18542">
    <property type="entry name" value="ABC_6TM_YknU_like"/>
    <property type="match status" value="1"/>
</dbReference>
<dbReference type="Pfam" id="PF00005">
    <property type="entry name" value="ABC_tran"/>
    <property type="match status" value="1"/>
</dbReference>
<dbReference type="PANTHER" id="PTHR43394">
    <property type="entry name" value="ATP-DEPENDENT PERMEASE MDL1, MITOCHONDRIAL"/>
    <property type="match status" value="1"/>
</dbReference>